<dbReference type="Pfam" id="PF10607">
    <property type="entry name" value="CTLH"/>
    <property type="match status" value="1"/>
</dbReference>
<dbReference type="InterPro" id="IPR006595">
    <property type="entry name" value="CTLH_C"/>
</dbReference>
<dbReference type="InterPro" id="IPR013144">
    <property type="entry name" value="CRA_dom"/>
</dbReference>
<organism evidence="3 4">
    <name type="scientific">Cladorrhinum samala</name>
    <dbReference type="NCBI Taxonomy" id="585594"/>
    <lineage>
        <taxon>Eukaryota</taxon>
        <taxon>Fungi</taxon>
        <taxon>Dikarya</taxon>
        <taxon>Ascomycota</taxon>
        <taxon>Pezizomycotina</taxon>
        <taxon>Sordariomycetes</taxon>
        <taxon>Sordariomycetidae</taxon>
        <taxon>Sordariales</taxon>
        <taxon>Podosporaceae</taxon>
        <taxon>Cladorrhinum</taxon>
    </lineage>
</organism>
<dbReference type="InterPro" id="IPR006594">
    <property type="entry name" value="LisH"/>
</dbReference>
<accession>A0AAV9HHF6</accession>
<dbReference type="PANTHER" id="PTHR12864">
    <property type="entry name" value="RAN BINDING PROTEIN 9-RELATED"/>
    <property type="match status" value="1"/>
</dbReference>
<dbReference type="EMBL" id="MU865042">
    <property type="protein sequence ID" value="KAK4459245.1"/>
    <property type="molecule type" value="Genomic_DNA"/>
</dbReference>
<dbReference type="PROSITE" id="PS50897">
    <property type="entry name" value="CTLH"/>
    <property type="match status" value="1"/>
</dbReference>
<protein>
    <submittedName>
        <fullName evidence="3">CTLH/CRA C-terminal to lish motif domain-containing protein</fullName>
    </submittedName>
</protein>
<evidence type="ECO:0000313" key="4">
    <source>
        <dbReference type="Proteomes" id="UP001321749"/>
    </source>
</evidence>
<keyword evidence="4" id="KW-1185">Reference proteome</keyword>
<evidence type="ECO:0000313" key="3">
    <source>
        <dbReference type="EMBL" id="KAK4459245.1"/>
    </source>
</evidence>
<dbReference type="PROSITE" id="PS50896">
    <property type="entry name" value="LISH"/>
    <property type="match status" value="1"/>
</dbReference>
<reference evidence="3" key="2">
    <citation type="submission" date="2023-06" db="EMBL/GenBank/DDBJ databases">
        <authorList>
            <consortium name="Lawrence Berkeley National Laboratory"/>
            <person name="Mondo S.J."/>
            <person name="Hensen N."/>
            <person name="Bonometti L."/>
            <person name="Westerberg I."/>
            <person name="Brannstrom I.O."/>
            <person name="Guillou S."/>
            <person name="Cros-Aarteil S."/>
            <person name="Calhoun S."/>
            <person name="Haridas S."/>
            <person name="Kuo A."/>
            <person name="Pangilinan J."/>
            <person name="Riley R."/>
            <person name="Labutti K."/>
            <person name="Andreopoulos B."/>
            <person name="Lipzen A."/>
            <person name="Chen C."/>
            <person name="Yanf M."/>
            <person name="Daum C."/>
            <person name="Ng V."/>
            <person name="Clum A."/>
            <person name="Steindorff A."/>
            <person name="Ohm R."/>
            <person name="Martin F."/>
            <person name="Silar P."/>
            <person name="Natvig D."/>
            <person name="Lalanne C."/>
            <person name="Gautier V."/>
            <person name="Ament-Velasquez S.L."/>
            <person name="Kruys A."/>
            <person name="Hutchinson M.I."/>
            <person name="Powell A.J."/>
            <person name="Barry K."/>
            <person name="Miller A.N."/>
            <person name="Grigoriev I.V."/>
            <person name="Debuchy R."/>
            <person name="Gladieux P."/>
            <person name="Thoren M.H."/>
            <person name="Johannesson H."/>
        </authorList>
    </citation>
    <scope>NUCLEOTIDE SEQUENCE</scope>
    <source>
        <strain evidence="3">PSN324</strain>
    </source>
</reference>
<proteinExistence type="predicted"/>
<name>A0AAV9HHF6_9PEZI</name>
<feature type="domain" description="CTLH" evidence="2">
    <location>
        <begin position="96"/>
        <end position="153"/>
    </location>
</feature>
<dbReference type="SMART" id="SM00757">
    <property type="entry name" value="CRA"/>
    <property type="match status" value="1"/>
</dbReference>
<comment type="function">
    <text evidence="1">Involved in the proteasome-dependent degradation of fructose-1,6-bisphosphatase.</text>
</comment>
<dbReference type="Proteomes" id="UP001321749">
    <property type="component" value="Unassembled WGS sequence"/>
</dbReference>
<dbReference type="AlphaFoldDB" id="A0AAV9HHF6"/>
<evidence type="ECO:0000259" key="2">
    <source>
        <dbReference type="PROSITE" id="PS50897"/>
    </source>
</evidence>
<dbReference type="InterPro" id="IPR024964">
    <property type="entry name" value="CTLH/CRA"/>
</dbReference>
<evidence type="ECO:0000256" key="1">
    <source>
        <dbReference type="ARBA" id="ARBA00002343"/>
    </source>
</evidence>
<dbReference type="InterPro" id="IPR050618">
    <property type="entry name" value="Ubq-SigPath_Reg"/>
</dbReference>
<comment type="caution">
    <text evidence="3">The sequence shown here is derived from an EMBL/GenBank/DDBJ whole genome shotgun (WGS) entry which is preliminary data.</text>
</comment>
<dbReference type="Pfam" id="PF08513">
    <property type="entry name" value="LisH"/>
    <property type="match status" value="1"/>
</dbReference>
<sequence length="277" mass="31256">MSNWPPPFELGNLEPDSAFREHIFEQFRQARDQMNSSTSTATPARHDFERRVAEVKSPKSDINAIILDYLTMEGYPNAAAKFSKEANLKPQQEDPSIKTRQEIQHAIHSGNVESAISALNELDPEILDKNPKLHFSLLRLQLIELIRQCNGGDITPALEFATNKVGPRASINEEFRKDLERAMSLLIFDHDSPTLRPELKALLSADLRRSTATRVNEAVLARQDQRKEAAIRTLVRMREWAESSARAKNLSLPSRLDIGLHGEDAMDTNGHEPMITT</sequence>
<dbReference type="SMART" id="SM00667">
    <property type="entry name" value="LisH"/>
    <property type="match status" value="1"/>
</dbReference>
<reference evidence="3" key="1">
    <citation type="journal article" date="2023" name="Mol. Phylogenet. Evol.">
        <title>Genome-scale phylogeny and comparative genomics of the fungal order Sordariales.</title>
        <authorList>
            <person name="Hensen N."/>
            <person name="Bonometti L."/>
            <person name="Westerberg I."/>
            <person name="Brannstrom I.O."/>
            <person name="Guillou S."/>
            <person name="Cros-Aarteil S."/>
            <person name="Calhoun S."/>
            <person name="Haridas S."/>
            <person name="Kuo A."/>
            <person name="Mondo S."/>
            <person name="Pangilinan J."/>
            <person name="Riley R."/>
            <person name="LaButti K."/>
            <person name="Andreopoulos B."/>
            <person name="Lipzen A."/>
            <person name="Chen C."/>
            <person name="Yan M."/>
            <person name="Daum C."/>
            <person name="Ng V."/>
            <person name="Clum A."/>
            <person name="Steindorff A."/>
            <person name="Ohm R.A."/>
            <person name="Martin F."/>
            <person name="Silar P."/>
            <person name="Natvig D.O."/>
            <person name="Lalanne C."/>
            <person name="Gautier V."/>
            <person name="Ament-Velasquez S.L."/>
            <person name="Kruys A."/>
            <person name="Hutchinson M.I."/>
            <person name="Powell A.J."/>
            <person name="Barry K."/>
            <person name="Miller A.N."/>
            <person name="Grigoriev I.V."/>
            <person name="Debuchy R."/>
            <person name="Gladieux P."/>
            <person name="Hiltunen Thoren M."/>
            <person name="Johannesson H."/>
        </authorList>
    </citation>
    <scope>NUCLEOTIDE SEQUENCE</scope>
    <source>
        <strain evidence="3">PSN324</strain>
    </source>
</reference>
<dbReference type="SMART" id="SM00668">
    <property type="entry name" value="CTLH"/>
    <property type="match status" value="1"/>
</dbReference>
<gene>
    <name evidence="3" type="ORF">QBC42DRAFT_274871</name>
</gene>